<keyword evidence="5" id="KW-0862">Zinc</keyword>
<evidence type="ECO:0000313" key="12">
    <source>
        <dbReference type="Proteomes" id="UP000236728"/>
    </source>
</evidence>
<organism evidence="11 12">
    <name type="scientific">Bryocella elongata</name>
    <dbReference type="NCBI Taxonomy" id="863522"/>
    <lineage>
        <taxon>Bacteria</taxon>
        <taxon>Pseudomonadati</taxon>
        <taxon>Acidobacteriota</taxon>
        <taxon>Terriglobia</taxon>
        <taxon>Terriglobales</taxon>
        <taxon>Acidobacteriaceae</taxon>
        <taxon>Bryocella</taxon>
    </lineage>
</organism>
<keyword evidence="7" id="KW-0812">Transmembrane</keyword>
<feature type="chain" id="PRO_5009293835" evidence="8">
    <location>
        <begin position="25"/>
        <end position="446"/>
    </location>
</feature>
<feature type="transmembrane region" description="Helical" evidence="7">
    <location>
        <begin position="109"/>
        <end position="133"/>
    </location>
</feature>
<feature type="transmembrane region" description="Helical" evidence="7">
    <location>
        <begin position="79"/>
        <end position="97"/>
    </location>
</feature>
<feature type="signal peptide" evidence="8">
    <location>
        <begin position="1"/>
        <end position="24"/>
    </location>
</feature>
<accession>A0A1H6BL19</accession>
<name>A0A1H6BL19_9BACT</name>
<feature type="transmembrane region" description="Helical" evidence="7">
    <location>
        <begin position="183"/>
        <end position="202"/>
    </location>
</feature>
<dbReference type="PANTHER" id="PTHR10120">
    <property type="entry name" value="CAAX PRENYL PROTEASE 1"/>
    <property type="match status" value="1"/>
</dbReference>
<dbReference type="RefSeq" id="WP_103934655.1">
    <property type="nucleotide sequence ID" value="NZ_FNVA01000007.1"/>
</dbReference>
<gene>
    <name evidence="11" type="ORF">SAMN05421819_3803</name>
</gene>
<keyword evidence="6" id="KW-0482">Metalloprotease</keyword>
<evidence type="ECO:0000256" key="2">
    <source>
        <dbReference type="ARBA" id="ARBA00022670"/>
    </source>
</evidence>
<dbReference type="OrthoDB" id="9781930at2"/>
<feature type="transmembrane region" description="Helical" evidence="7">
    <location>
        <begin position="336"/>
        <end position="355"/>
    </location>
</feature>
<feature type="transmembrane region" description="Helical" evidence="7">
    <location>
        <begin position="301"/>
        <end position="324"/>
    </location>
</feature>
<dbReference type="Gene3D" id="3.30.2010.10">
    <property type="entry name" value="Metalloproteases ('zincins'), catalytic domain"/>
    <property type="match status" value="1"/>
</dbReference>
<feature type="transmembrane region" description="Helical" evidence="7">
    <location>
        <begin position="153"/>
        <end position="176"/>
    </location>
</feature>
<proteinExistence type="predicted"/>
<evidence type="ECO:0000256" key="3">
    <source>
        <dbReference type="ARBA" id="ARBA00022723"/>
    </source>
</evidence>
<dbReference type="GO" id="GO:0046872">
    <property type="term" value="F:metal ion binding"/>
    <property type="evidence" value="ECO:0007669"/>
    <property type="project" value="UniProtKB-KW"/>
</dbReference>
<keyword evidence="2 11" id="KW-0645">Protease</keyword>
<keyword evidence="12" id="KW-1185">Reference proteome</keyword>
<dbReference type="Pfam" id="PF01435">
    <property type="entry name" value="Peptidase_M48"/>
    <property type="match status" value="1"/>
</dbReference>
<evidence type="ECO:0000313" key="11">
    <source>
        <dbReference type="EMBL" id="SEG61390.1"/>
    </source>
</evidence>
<comment type="cofactor">
    <cofactor evidence="1">
        <name>Zn(2+)</name>
        <dbReference type="ChEBI" id="CHEBI:29105"/>
    </cofactor>
</comment>
<evidence type="ECO:0000256" key="4">
    <source>
        <dbReference type="ARBA" id="ARBA00022801"/>
    </source>
</evidence>
<keyword evidence="3" id="KW-0479">Metal-binding</keyword>
<dbReference type="InterPro" id="IPR032456">
    <property type="entry name" value="Peptidase_M48_N"/>
</dbReference>
<evidence type="ECO:0000256" key="7">
    <source>
        <dbReference type="SAM" id="Phobius"/>
    </source>
</evidence>
<evidence type="ECO:0000256" key="8">
    <source>
        <dbReference type="SAM" id="SignalP"/>
    </source>
</evidence>
<dbReference type="Pfam" id="PF16491">
    <property type="entry name" value="Peptidase_M48_N"/>
    <property type="match status" value="1"/>
</dbReference>
<dbReference type="GO" id="GO:0004222">
    <property type="term" value="F:metalloendopeptidase activity"/>
    <property type="evidence" value="ECO:0007669"/>
    <property type="project" value="InterPro"/>
</dbReference>
<reference evidence="11 12" key="1">
    <citation type="submission" date="2016-10" db="EMBL/GenBank/DDBJ databases">
        <authorList>
            <person name="de Groot N.N."/>
        </authorList>
    </citation>
    <scope>NUCLEOTIDE SEQUENCE [LARGE SCALE GENOMIC DNA]</scope>
    <source>
        <strain evidence="11 12">DSM 22489</strain>
    </source>
</reference>
<evidence type="ECO:0000259" key="9">
    <source>
        <dbReference type="Pfam" id="PF01435"/>
    </source>
</evidence>
<dbReference type="InterPro" id="IPR001915">
    <property type="entry name" value="Peptidase_M48"/>
</dbReference>
<dbReference type="AlphaFoldDB" id="A0A1H6BL19"/>
<evidence type="ECO:0000256" key="6">
    <source>
        <dbReference type="ARBA" id="ARBA00023049"/>
    </source>
</evidence>
<evidence type="ECO:0000256" key="1">
    <source>
        <dbReference type="ARBA" id="ARBA00001947"/>
    </source>
</evidence>
<keyword evidence="8" id="KW-0732">Signal</keyword>
<feature type="domain" description="Peptidase M48" evidence="9">
    <location>
        <begin position="218"/>
        <end position="425"/>
    </location>
</feature>
<dbReference type="GO" id="GO:0006508">
    <property type="term" value="P:proteolysis"/>
    <property type="evidence" value="ECO:0007669"/>
    <property type="project" value="UniProtKB-KW"/>
</dbReference>
<feature type="domain" description="CAAX prenyl protease 1 N-terminal" evidence="10">
    <location>
        <begin position="60"/>
        <end position="195"/>
    </location>
</feature>
<keyword evidence="7" id="KW-0472">Membrane</keyword>
<keyword evidence="4" id="KW-0378">Hydrolase</keyword>
<sequence>MRLRSLLALSLLTVLLSLASFAHAAPTRAESVADAYARAKIAATPLHSNLPDYSLPPASLAKARTLSEIFTPLHFVREAWDLLSLWALLQLGVIAWVRDRAVAFRNRWAQAFLFTFAWMLLITLIDLPLSVFSHHEAVHFGLSVQSWGSWFGLQAKVLTLSYPIYALLLLLLFFLVRRFPRSCWLVCWVLSIPLIAAAFYGTPYANKVMNHYEPLQKTNPALVAKLEELCAKGHMDIPPERMFLEKASEKVTTLNADVEGFGSSKRVVVWDNTIAKATPDEILVIFGHESGHYALGHIEQAFWWSVAGSLALLMALFVGTQWLLKRHGARWRIASMSDWGAFAVFMLIATLLTIVSEPLESHMIRQHEHAADIYGQELVHGIVADPQGAAQGSFQLLGETSYSDPNPNPLYVWWSYDHPPTGYRAAFGKAYDPWARGMEPKYFKKK</sequence>
<dbReference type="EMBL" id="FNVA01000007">
    <property type="protein sequence ID" value="SEG61390.1"/>
    <property type="molecule type" value="Genomic_DNA"/>
</dbReference>
<evidence type="ECO:0000256" key="5">
    <source>
        <dbReference type="ARBA" id="ARBA00022833"/>
    </source>
</evidence>
<dbReference type="Proteomes" id="UP000236728">
    <property type="component" value="Unassembled WGS sequence"/>
</dbReference>
<keyword evidence="7" id="KW-1133">Transmembrane helix</keyword>
<protein>
    <submittedName>
        <fullName evidence="11">Zn-dependent protease with chaperone function</fullName>
    </submittedName>
</protein>
<evidence type="ECO:0000259" key="10">
    <source>
        <dbReference type="Pfam" id="PF16491"/>
    </source>
</evidence>